<dbReference type="AlphaFoldDB" id="A0A645GQ69"/>
<protein>
    <submittedName>
        <fullName evidence="1">Uncharacterized protein</fullName>
    </submittedName>
</protein>
<comment type="caution">
    <text evidence="1">The sequence shown here is derived from an EMBL/GenBank/DDBJ whole genome shotgun (WGS) entry which is preliminary data.</text>
</comment>
<dbReference type="EMBL" id="VSSQ01075124">
    <property type="protein sequence ID" value="MPN25813.1"/>
    <property type="molecule type" value="Genomic_DNA"/>
</dbReference>
<gene>
    <name evidence="1" type="ORF">SDC9_173229</name>
</gene>
<name>A0A645GQ69_9ZZZZ</name>
<proteinExistence type="predicted"/>
<organism evidence="1">
    <name type="scientific">bioreactor metagenome</name>
    <dbReference type="NCBI Taxonomy" id="1076179"/>
    <lineage>
        <taxon>unclassified sequences</taxon>
        <taxon>metagenomes</taxon>
        <taxon>ecological metagenomes</taxon>
    </lineage>
</organism>
<evidence type="ECO:0000313" key="1">
    <source>
        <dbReference type="EMBL" id="MPN25813.1"/>
    </source>
</evidence>
<sequence>MDAALVARLCGGAELGLRVMLKPVVEPIPEGHLGPHLYRCCPTVGFLESLELFQALLFRFGEDILGFGVTVVIIVDDDSPLPASVLAQSYSSVAIFSLSGCHGFNSFPKRSSIKLPTMPDACLCISGVTWV</sequence>
<reference evidence="1" key="1">
    <citation type="submission" date="2019-08" db="EMBL/GenBank/DDBJ databases">
        <authorList>
            <person name="Kucharzyk K."/>
            <person name="Murdoch R.W."/>
            <person name="Higgins S."/>
            <person name="Loffler F."/>
        </authorList>
    </citation>
    <scope>NUCLEOTIDE SEQUENCE</scope>
</reference>
<accession>A0A645GQ69</accession>